<dbReference type="HOGENOM" id="CLU_024197_0_0_11"/>
<organism evidence="2 3">
    <name type="scientific">Saccharomonospora cyanea NA-134</name>
    <dbReference type="NCBI Taxonomy" id="882082"/>
    <lineage>
        <taxon>Bacteria</taxon>
        <taxon>Bacillati</taxon>
        <taxon>Actinomycetota</taxon>
        <taxon>Actinomycetes</taxon>
        <taxon>Pseudonocardiales</taxon>
        <taxon>Pseudonocardiaceae</taxon>
        <taxon>Saccharomonospora</taxon>
    </lineage>
</organism>
<dbReference type="eggNOG" id="COG1554">
    <property type="taxonomic scope" value="Bacteria"/>
</dbReference>
<dbReference type="Gene3D" id="1.50.10.10">
    <property type="match status" value="1"/>
</dbReference>
<evidence type="ECO:0000313" key="3">
    <source>
        <dbReference type="Proteomes" id="UP000002791"/>
    </source>
</evidence>
<feature type="region of interest" description="Disordered" evidence="1">
    <location>
        <begin position="706"/>
        <end position="725"/>
    </location>
</feature>
<protein>
    <recommendedName>
        <fullName evidence="4">Trehalose/maltose hydrolase or phosphorylase</fullName>
    </recommendedName>
</protein>
<dbReference type="RefSeq" id="WP_005456811.1">
    <property type="nucleotide sequence ID" value="NZ_CM001440.1"/>
</dbReference>
<reference evidence="2 3" key="1">
    <citation type="submission" date="2011-11" db="EMBL/GenBank/DDBJ databases">
        <title>The Noncontiguous Finished sequence of Saccharomonospora cyanea NA-134.</title>
        <authorList>
            <consortium name="US DOE Joint Genome Institute"/>
            <person name="Lucas S."/>
            <person name="Han J."/>
            <person name="Lapidus A."/>
            <person name="Cheng J.-F."/>
            <person name="Goodwin L."/>
            <person name="Pitluck S."/>
            <person name="Peters L."/>
            <person name="Ovchinnikova G."/>
            <person name="Lu M."/>
            <person name="Detter J.C."/>
            <person name="Han C."/>
            <person name="Tapia R."/>
            <person name="Land M."/>
            <person name="Hauser L."/>
            <person name="Kyrpides N."/>
            <person name="Ivanova N."/>
            <person name="Pagani I."/>
            <person name="Brambilla E.-M."/>
            <person name="Klenk H.-P."/>
            <person name="Woyke T."/>
        </authorList>
    </citation>
    <scope>NUCLEOTIDE SEQUENCE [LARGE SCALE GENOMIC DNA]</scope>
    <source>
        <strain evidence="2 3">NA-134</strain>
    </source>
</reference>
<dbReference type="EMBL" id="CM001440">
    <property type="protein sequence ID" value="EHR61567.1"/>
    <property type="molecule type" value="Genomic_DNA"/>
</dbReference>
<dbReference type="STRING" id="882082.SaccyDRAFT_2720"/>
<gene>
    <name evidence="2" type="ORF">SaccyDRAFT_2720</name>
</gene>
<dbReference type="InterPro" id="IPR006311">
    <property type="entry name" value="TAT_signal"/>
</dbReference>
<dbReference type="InterPro" id="IPR012341">
    <property type="entry name" value="6hp_glycosidase-like_sf"/>
</dbReference>
<dbReference type="SUPFAM" id="SSF48208">
    <property type="entry name" value="Six-hairpin glycosidases"/>
    <property type="match status" value="1"/>
</dbReference>
<evidence type="ECO:0008006" key="4">
    <source>
        <dbReference type="Google" id="ProtNLM"/>
    </source>
</evidence>
<evidence type="ECO:0000256" key="1">
    <source>
        <dbReference type="SAM" id="MobiDB-lite"/>
    </source>
</evidence>
<accession>H5XG11</accession>
<name>H5XG11_9PSEU</name>
<dbReference type="GO" id="GO:0005975">
    <property type="term" value="P:carbohydrate metabolic process"/>
    <property type="evidence" value="ECO:0007669"/>
    <property type="project" value="InterPro"/>
</dbReference>
<keyword evidence="3" id="KW-1185">Reference proteome</keyword>
<dbReference type="InterPro" id="IPR008928">
    <property type="entry name" value="6-hairpin_glycosidase_sf"/>
</dbReference>
<sequence length="739" mass="82451">MTDQQHSRRTVIKGIAAATSATLMSRILEAEAAAAAPGTDRPGARVDRAAVVARHRVVRHDSDPELPTQVGNGRFAFGADVTGLQTFVPFNTLSDWGWHVDALPPGKRISDYRGTIWDTYGRDVYYWTDDDAEPELHNWLRENPHRVNLGRIGLRLLREDGSEAVESDLTDVVQELDPWTGLLRSRFRLEGHAITVLTACHPGQDVVAARVESDLVGLGRLAVFLDFPYATTAGRSKFEAPYVGLWDRPELHSTALSRRGRTAVVTHTMDATRYRVGLALSPGAEIVRCDPGRHRYEVTGRGNRLDVAALFAPAAPDRVPTAAEVVHQSAAWWPRYWRSGGAIDLSASTDPRWRELERRVVLSQYHLAVNDAGNDPAQESGLVNNGWYGKFHMEMYWWHAFQYALWNRWPLLNRSVDVYERLLPTARRLARSQGFHGARWPKMTTTHGDAIGRESPGTPTCLLIWQQPHPVFLAELDHQAHPGRRTLLKWREVVHDTAEFMASFAHREESGRFVIGPPIMCCNERNPPAETLNPAFELSYWRFGLRIAQRWRERLGLRRDPRWDEVLDGLAPLPVEDGVYVLYEGVQNMWTEHNTNHPDPVAPFGMLPGDGVDVGIMRATTRKVRETWPVSNLYSWDFPLLAMNAARLGDPGTAVDYLLHERFGFTDTGLPASGKSGVPSPYFPAAGGLLYAVAMMCAGWGDSPEGPQGVRGRPGPAGSAPGFPDEGWVVRWEGLAPAL</sequence>
<evidence type="ECO:0000313" key="2">
    <source>
        <dbReference type="EMBL" id="EHR61567.1"/>
    </source>
</evidence>
<dbReference type="PROSITE" id="PS51318">
    <property type="entry name" value="TAT"/>
    <property type="match status" value="1"/>
</dbReference>
<dbReference type="AlphaFoldDB" id="H5XG11"/>
<feature type="compositionally biased region" description="Low complexity" evidence="1">
    <location>
        <begin position="711"/>
        <end position="724"/>
    </location>
</feature>
<proteinExistence type="predicted"/>
<dbReference type="Proteomes" id="UP000002791">
    <property type="component" value="Chromosome"/>
</dbReference>